<dbReference type="AlphaFoldDB" id="A0A845MLT0"/>
<dbReference type="GO" id="GO:0043165">
    <property type="term" value="P:Gram-negative-bacterium-type cell outer membrane assembly"/>
    <property type="evidence" value="ECO:0007669"/>
    <property type="project" value="InterPro"/>
</dbReference>
<dbReference type="PROSITE" id="PS51257">
    <property type="entry name" value="PROKAR_LIPOPROTEIN"/>
    <property type="match status" value="1"/>
</dbReference>
<reference evidence="1 2" key="1">
    <citation type="journal article" date="2014" name="Int. J. Syst. Evol. Microbiol.">
        <title>Sneathiella chungangensis sp. nov., isolated from a marine sand, and emended description of the genus Sneathiella.</title>
        <authorList>
            <person name="Siamphan C."/>
            <person name="Kim H."/>
            <person name="Lee J.S."/>
            <person name="Kim W."/>
        </authorList>
    </citation>
    <scope>NUCLEOTIDE SEQUENCE [LARGE SCALE GENOMIC DNA]</scope>
    <source>
        <strain evidence="1 2">KCTC 32476</strain>
    </source>
</reference>
<evidence type="ECO:0008006" key="3">
    <source>
        <dbReference type="Google" id="ProtNLM"/>
    </source>
</evidence>
<dbReference type="Pfam" id="PF04390">
    <property type="entry name" value="LptE"/>
    <property type="match status" value="1"/>
</dbReference>
<protein>
    <recommendedName>
        <fullName evidence="3">LPS-assembly lipoprotein</fullName>
    </recommendedName>
</protein>
<dbReference type="InterPro" id="IPR007485">
    <property type="entry name" value="LPS_assembly_LptE"/>
</dbReference>
<dbReference type="GO" id="GO:0019867">
    <property type="term" value="C:outer membrane"/>
    <property type="evidence" value="ECO:0007669"/>
    <property type="project" value="InterPro"/>
</dbReference>
<organism evidence="1 2">
    <name type="scientific">Sneathiella chungangensis</name>
    <dbReference type="NCBI Taxonomy" id="1418234"/>
    <lineage>
        <taxon>Bacteria</taxon>
        <taxon>Pseudomonadati</taxon>
        <taxon>Pseudomonadota</taxon>
        <taxon>Alphaproteobacteria</taxon>
        <taxon>Sneathiellales</taxon>
        <taxon>Sneathiellaceae</taxon>
        <taxon>Sneathiella</taxon>
    </lineage>
</organism>
<name>A0A845MLT0_9PROT</name>
<proteinExistence type="predicted"/>
<dbReference type="OrthoDB" id="8480109at2"/>
<gene>
    <name evidence="1" type="ORF">GQF03_17260</name>
</gene>
<comment type="caution">
    <text evidence="1">The sequence shown here is derived from an EMBL/GenBank/DDBJ whole genome shotgun (WGS) entry which is preliminary data.</text>
</comment>
<evidence type="ECO:0000313" key="1">
    <source>
        <dbReference type="EMBL" id="MZR24086.1"/>
    </source>
</evidence>
<dbReference type="EMBL" id="WTVA01000015">
    <property type="protein sequence ID" value="MZR24086.1"/>
    <property type="molecule type" value="Genomic_DNA"/>
</dbReference>
<dbReference type="RefSeq" id="WP_161340545.1">
    <property type="nucleotide sequence ID" value="NZ_JBHSDG010000003.1"/>
</dbReference>
<dbReference type="Proteomes" id="UP000445696">
    <property type="component" value="Unassembled WGS sequence"/>
</dbReference>
<evidence type="ECO:0000313" key="2">
    <source>
        <dbReference type="Proteomes" id="UP000445696"/>
    </source>
</evidence>
<accession>A0A845MLT0</accession>
<dbReference type="Gene3D" id="3.30.160.150">
    <property type="entry name" value="Lipoprotein like domain"/>
    <property type="match status" value="1"/>
</dbReference>
<keyword evidence="2" id="KW-1185">Reference proteome</keyword>
<sequence>MSLFRTSLVLLILSLLTACGFQPLYGSQTRSADVQEKLAQVYVEPIRGRTGQILRNELLDRANPRGIPATPAYRLKIQIEVLSEGLAIQNDDTKTRFNLTLNSKFSLTDVASRQVIYNGSTQNIASYNVVESEFANLSASNNAEKRAALVAAQQINQQLAVFFSGR</sequence>